<evidence type="ECO:0000256" key="6">
    <source>
        <dbReference type="SAM" id="Phobius"/>
    </source>
</evidence>
<dbReference type="EMBL" id="BMFF01000005">
    <property type="protein sequence ID" value="GGD04851.1"/>
    <property type="molecule type" value="Genomic_DNA"/>
</dbReference>
<feature type="transmembrane region" description="Helical" evidence="6">
    <location>
        <begin position="309"/>
        <end position="326"/>
    </location>
</feature>
<evidence type="ECO:0000256" key="1">
    <source>
        <dbReference type="ARBA" id="ARBA00004141"/>
    </source>
</evidence>
<evidence type="ECO:0000256" key="5">
    <source>
        <dbReference type="ARBA" id="ARBA00023136"/>
    </source>
</evidence>
<dbReference type="SUPFAM" id="SSF56784">
    <property type="entry name" value="HAD-like"/>
    <property type="match status" value="1"/>
</dbReference>
<sequence length="492" mass="54989">MEADTDTQREQLSLMKCMTGKIPLCIDLDGTLLRSDMLLESGLAFLRQYPLGVIKPFQWLHESKVKLKEELARATEIDVTVLPYDPAVLELIENARGEGREIVLATASHEILANRIAKHLQLFDKVLATNASRNLSAQSKCDLLVEHYGRGGFDYAGNSSDDICIWTAARRAYVVNPQAGVLIAARRKGNVEAVMDSGRAGIRVWFKALRIHQWLKNLLIFVPLLAAHQFDQSSLLLQGILAFVFFGLCASSVYIFNDLLDLEDDRHHSTKHARPFASGALSIKAGLLVFPALLVVAFTGAALFLPWKFVAALALYYFITLTYSLWLKQLMTIDVITLATLYTMRIIAGTAAFNLSPTFWLLAFSMFVFLSLALVKRYAELNAARSSGETEKTRGRGYFPSDLEMVASLGASSGYLSVMVLALYIHDQETTGMYTEPRLIWLACPLLLFWITRIWMLTHRGVMDDDPVVFAIRDRVSLMVGVLFGMVFWIAA</sequence>
<evidence type="ECO:0000256" key="3">
    <source>
        <dbReference type="ARBA" id="ARBA00022692"/>
    </source>
</evidence>
<feature type="transmembrane region" description="Helical" evidence="6">
    <location>
        <begin position="281"/>
        <end position="303"/>
    </location>
</feature>
<dbReference type="CDD" id="cd07519">
    <property type="entry name" value="HAD_PTase"/>
    <property type="match status" value="1"/>
</dbReference>
<keyword evidence="3 6" id="KW-0812">Transmembrane</keyword>
<dbReference type="PANTHER" id="PTHR11048:SF5">
    <property type="entry name" value="DECAPRENYL-PHOSPHATE PHOSPHORIBOSYLTRANSFERASE"/>
    <property type="match status" value="1"/>
</dbReference>
<keyword evidence="8" id="KW-1185">Reference proteome</keyword>
<dbReference type="Gene3D" id="3.40.50.1000">
    <property type="entry name" value="HAD superfamily/HAD-like"/>
    <property type="match status" value="1"/>
</dbReference>
<evidence type="ECO:0000256" key="4">
    <source>
        <dbReference type="ARBA" id="ARBA00022989"/>
    </source>
</evidence>
<comment type="caution">
    <text evidence="7">The sequence shown here is derived from an EMBL/GenBank/DDBJ whole genome shotgun (WGS) entry which is preliminary data.</text>
</comment>
<dbReference type="Pfam" id="PF01040">
    <property type="entry name" value="UbiA"/>
    <property type="match status" value="1"/>
</dbReference>
<comment type="subcellular location">
    <subcellularLocation>
        <location evidence="1">Membrane</location>
        <topology evidence="1">Multi-pass membrane protein</topology>
    </subcellularLocation>
</comment>
<keyword evidence="5 6" id="KW-0472">Membrane</keyword>
<dbReference type="InterPro" id="IPR036412">
    <property type="entry name" value="HAD-like_sf"/>
</dbReference>
<accession>A0ABQ1PVG5</accession>
<organism evidence="7 8">
    <name type="scientific">Halopseudomonas salina</name>
    <dbReference type="NCBI Taxonomy" id="1323744"/>
    <lineage>
        <taxon>Bacteria</taxon>
        <taxon>Pseudomonadati</taxon>
        <taxon>Pseudomonadota</taxon>
        <taxon>Gammaproteobacteria</taxon>
        <taxon>Pseudomonadales</taxon>
        <taxon>Pseudomonadaceae</taxon>
        <taxon>Halopseudomonas</taxon>
    </lineage>
</organism>
<evidence type="ECO:0000313" key="7">
    <source>
        <dbReference type="EMBL" id="GGD04851.1"/>
    </source>
</evidence>
<dbReference type="InterPro" id="IPR039653">
    <property type="entry name" value="Prenyltransferase"/>
</dbReference>
<keyword evidence="2" id="KW-1003">Cell membrane</keyword>
<dbReference type="CDD" id="cd13963">
    <property type="entry name" value="PT_UbiA_2"/>
    <property type="match status" value="1"/>
</dbReference>
<reference evidence="8" key="1">
    <citation type="journal article" date="2019" name="Int. J. Syst. Evol. Microbiol.">
        <title>The Global Catalogue of Microorganisms (GCM) 10K type strain sequencing project: providing services to taxonomists for standard genome sequencing and annotation.</title>
        <authorList>
            <consortium name="The Broad Institute Genomics Platform"/>
            <consortium name="The Broad Institute Genome Sequencing Center for Infectious Disease"/>
            <person name="Wu L."/>
            <person name="Ma J."/>
        </authorList>
    </citation>
    <scope>NUCLEOTIDE SEQUENCE [LARGE SCALE GENOMIC DNA]</scope>
    <source>
        <strain evidence="8">CGMCC 1.12482</strain>
    </source>
</reference>
<dbReference type="InterPro" id="IPR023214">
    <property type="entry name" value="HAD_sf"/>
</dbReference>
<dbReference type="InterPro" id="IPR000537">
    <property type="entry name" value="UbiA_prenyltransferase"/>
</dbReference>
<dbReference type="InterPro" id="IPR044878">
    <property type="entry name" value="UbiA_sf"/>
</dbReference>
<keyword evidence="4 6" id="KW-1133">Transmembrane helix</keyword>
<name>A0ABQ1PVG5_9GAMM</name>
<gene>
    <name evidence="7" type="ORF">GCM10007418_24870</name>
</gene>
<feature type="transmembrane region" description="Helical" evidence="6">
    <location>
        <begin position="236"/>
        <end position="260"/>
    </location>
</feature>
<dbReference type="PANTHER" id="PTHR11048">
    <property type="entry name" value="PRENYLTRANSFERASES"/>
    <property type="match status" value="1"/>
</dbReference>
<evidence type="ECO:0000256" key="2">
    <source>
        <dbReference type="ARBA" id="ARBA00022475"/>
    </source>
</evidence>
<feature type="transmembrane region" description="Helical" evidence="6">
    <location>
        <begin position="468"/>
        <end position="491"/>
    </location>
</feature>
<protein>
    <submittedName>
        <fullName evidence="7">Membrane protein</fullName>
    </submittedName>
</protein>
<feature type="transmembrane region" description="Helical" evidence="6">
    <location>
        <begin position="438"/>
        <end position="456"/>
    </location>
</feature>
<dbReference type="Proteomes" id="UP000638188">
    <property type="component" value="Unassembled WGS sequence"/>
</dbReference>
<proteinExistence type="predicted"/>
<dbReference type="Gene3D" id="1.10.357.140">
    <property type="entry name" value="UbiA prenyltransferase"/>
    <property type="match status" value="1"/>
</dbReference>
<feature type="transmembrane region" description="Helical" evidence="6">
    <location>
        <begin position="406"/>
        <end position="426"/>
    </location>
</feature>
<evidence type="ECO:0000313" key="8">
    <source>
        <dbReference type="Proteomes" id="UP000638188"/>
    </source>
</evidence>
<dbReference type="Pfam" id="PF12710">
    <property type="entry name" value="HAD"/>
    <property type="match status" value="1"/>
</dbReference>
<dbReference type="NCBIfam" id="NF006088">
    <property type="entry name" value="PRK08238.1"/>
    <property type="match status" value="1"/>
</dbReference>